<evidence type="ECO:0000313" key="1">
    <source>
        <dbReference type="EMBL" id="QDT75797.1"/>
    </source>
</evidence>
<reference evidence="1 2" key="1">
    <citation type="submission" date="2019-02" db="EMBL/GenBank/DDBJ databases">
        <title>Deep-cultivation of Planctomycetes and their phenomic and genomic characterization uncovers novel biology.</title>
        <authorList>
            <person name="Wiegand S."/>
            <person name="Jogler M."/>
            <person name="Boedeker C."/>
            <person name="Pinto D."/>
            <person name="Vollmers J."/>
            <person name="Rivas-Marin E."/>
            <person name="Kohn T."/>
            <person name="Peeters S.H."/>
            <person name="Heuer A."/>
            <person name="Rast P."/>
            <person name="Oberbeckmann S."/>
            <person name="Bunk B."/>
            <person name="Jeske O."/>
            <person name="Meyerdierks A."/>
            <person name="Storesund J.E."/>
            <person name="Kallscheuer N."/>
            <person name="Luecker S."/>
            <person name="Lage O.M."/>
            <person name="Pohl T."/>
            <person name="Merkel B.J."/>
            <person name="Hornburger P."/>
            <person name="Mueller R.-W."/>
            <person name="Bruemmer F."/>
            <person name="Labrenz M."/>
            <person name="Spormann A.M."/>
            <person name="Op den Camp H."/>
            <person name="Overmann J."/>
            <person name="Amann R."/>
            <person name="Jetten M.S.M."/>
            <person name="Mascher T."/>
            <person name="Medema M.H."/>
            <person name="Devos D.P."/>
            <person name="Kaster A.-K."/>
            <person name="Ovreas L."/>
            <person name="Rohde M."/>
            <person name="Galperin M.Y."/>
            <person name="Jogler C."/>
        </authorList>
    </citation>
    <scope>NUCLEOTIDE SEQUENCE [LARGE SCALE GENOMIC DNA]</scope>
    <source>
        <strain evidence="1 2">I41</strain>
    </source>
</reference>
<protein>
    <submittedName>
        <fullName evidence="1">Addiction module component</fullName>
    </submittedName>
</protein>
<accession>A0A517U5B4</accession>
<dbReference type="Pfam" id="PF09720">
    <property type="entry name" value="Unstab_antitox"/>
    <property type="match status" value="1"/>
</dbReference>
<name>A0A517U5B4_9BACT</name>
<organism evidence="1 2">
    <name type="scientific">Lacipirellula limnantheis</name>
    <dbReference type="NCBI Taxonomy" id="2528024"/>
    <lineage>
        <taxon>Bacteria</taxon>
        <taxon>Pseudomonadati</taxon>
        <taxon>Planctomycetota</taxon>
        <taxon>Planctomycetia</taxon>
        <taxon>Pirellulales</taxon>
        <taxon>Lacipirellulaceae</taxon>
        <taxon>Lacipirellula</taxon>
    </lineage>
</organism>
<dbReference type="AlphaFoldDB" id="A0A517U5B4"/>
<dbReference type="InterPro" id="IPR013406">
    <property type="entry name" value="CHP02574_addiction_mod"/>
</dbReference>
<dbReference type="RefSeq" id="WP_145435576.1">
    <property type="nucleotide sequence ID" value="NZ_CP036339.1"/>
</dbReference>
<keyword evidence="2" id="KW-1185">Reference proteome</keyword>
<sequence>MSTDAFPIFDAALNLPVSVRADLAARLIASLDRPASPAPTQSAAVGATALPDAERVRLADMLMDSVKPAGVLSVDDPHFEAEISRRQREVADGTAVTYSIDETIDAIRQSLVGRKRP</sequence>
<proteinExistence type="predicted"/>
<gene>
    <name evidence="1" type="ORF">I41_50400</name>
</gene>
<dbReference type="KEGG" id="llh:I41_50400"/>
<dbReference type="Proteomes" id="UP000317909">
    <property type="component" value="Chromosome"/>
</dbReference>
<dbReference type="EMBL" id="CP036339">
    <property type="protein sequence ID" value="QDT75797.1"/>
    <property type="molecule type" value="Genomic_DNA"/>
</dbReference>
<evidence type="ECO:0000313" key="2">
    <source>
        <dbReference type="Proteomes" id="UP000317909"/>
    </source>
</evidence>